<feature type="compositionally biased region" description="Polar residues" evidence="1">
    <location>
        <begin position="23"/>
        <end position="35"/>
    </location>
</feature>
<sequence>MKSSVTQQPATKTTTSSQQSHTPRSAQPMQLMTSPSGAFSASQLMQLQRTAGNGAARQLMTAKSSSMPIQRLVDEDVETRTDKNKLKKLRDLFGKKLGVMSALYDFNDLTFDDLFKAASSLDDLEIRINTIAAKADTAKTAKLASEAAAAAAPSPTPKAKEEPKETAVPAPKKEKKKKEAPVNLAAEFFSGGPQTVQQTVNVQATATNQILGEWIASKPPSATIVERSIEVSVDTVYIYATVRIPDNSEPGVPKINVYNIEIHYHPVPISANYLHVKRSAGSDAGNIVAPTSWLIPRGKDALRDAVAQWNDAYPDRPSPHAW</sequence>
<dbReference type="EMBL" id="JACHXW010000022">
    <property type="protein sequence ID" value="MBB3155157.1"/>
    <property type="molecule type" value="Genomic_DNA"/>
</dbReference>
<name>A0A7W5GDK5_9BACL</name>
<feature type="region of interest" description="Disordered" evidence="1">
    <location>
        <begin position="146"/>
        <end position="179"/>
    </location>
</feature>
<dbReference type="RefSeq" id="WP_183569604.1">
    <property type="nucleotide sequence ID" value="NZ_CBCSLB010000022.1"/>
</dbReference>
<comment type="caution">
    <text evidence="2">The sequence shown here is derived from an EMBL/GenBank/DDBJ whole genome shotgun (WGS) entry which is preliminary data.</text>
</comment>
<evidence type="ECO:0000313" key="2">
    <source>
        <dbReference type="EMBL" id="MBB3155157.1"/>
    </source>
</evidence>
<gene>
    <name evidence="2" type="ORF">FHS16_005265</name>
</gene>
<keyword evidence="3" id="KW-1185">Reference proteome</keyword>
<organism evidence="2 3">
    <name type="scientific">Paenibacillus endophyticus</name>
    <dbReference type="NCBI Taxonomy" id="1294268"/>
    <lineage>
        <taxon>Bacteria</taxon>
        <taxon>Bacillati</taxon>
        <taxon>Bacillota</taxon>
        <taxon>Bacilli</taxon>
        <taxon>Bacillales</taxon>
        <taxon>Paenibacillaceae</taxon>
        <taxon>Paenibacillus</taxon>
    </lineage>
</organism>
<accession>A0A7W5GDK5</accession>
<proteinExistence type="predicted"/>
<evidence type="ECO:0000313" key="3">
    <source>
        <dbReference type="Proteomes" id="UP000518605"/>
    </source>
</evidence>
<dbReference type="Proteomes" id="UP000518605">
    <property type="component" value="Unassembled WGS sequence"/>
</dbReference>
<protein>
    <submittedName>
        <fullName evidence="2">Uncharacterized protein</fullName>
    </submittedName>
</protein>
<reference evidence="2 3" key="1">
    <citation type="submission" date="2020-08" db="EMBL/GenBank/DDBJ databases">
        <title>Genomic Encyclopedia of Type Strains, Phase III (KMG-III): the genomes of soil and plant-associated and newly described type strains.</title>
        <authorList>
            <person name="Whitman W."/>
        </authorList>
    </citation>
    <scope>NUCLEOTIDE SEQUENCE [LARGE SCALE GENOMIC DNA]</scope>
    <source>
        <strain evidence="2 3">CECT 8234</strain>
    </source>
</reference>
<feature type="compositionally biased region" description="Low complexity" evidence="1">
    <location>
        <begin position="1"/>
        <end position="22"/>
    </location>
</feature>
<evidence type="ECO:0000256" key="1">
    <source>
        <dbReference type="SAM" id="MobiDB-lite"/>
    </source>
</evidence>
<dbReference type="AlphaFoldDB" id="A0A7W5GDK5"/>
<feature type="region of interest" description="Disordered" evidence="1">
    <location>
        <begin position="1"/>
        <end position="35"/>
    </location>
</feature>